<protein>
    <recommendedName>
        <fullName evidence="2">Phage tail assembly protein</fullName>
    </recommendedName>
</protein>
<reference evidence="1" key="1">
    <citation type="journal article" date="2015" name="Nature">
        <title>Complex archaea that bridge the gap between prokaryotes and eukaryotes.</title>
        <authorList>
            <person name="Spang A."/>
            <person name="Saw J.H."/>
            <person name="Jorgensen S.L."/>
            <person name="Zaremba-Niedzwiedzka K."/>
            <person name="Martijn J."/>
            <person name="Lind A.E."/>
            <person name="van Eijk R."/>
            <person name="Schleper C."/>
            <person name="Guy L."/>
            <person name="Ettema T.J."/>
        </authorList>
    </citation>
    <scope>NUCLEOTIDE SEQUENCE</scope>
</reference>
<proteinExistence type="predicted"/>
<dbReference type="AlphaFoldDB" id="A0A0F9WV61"/>
<sequence length="104" mass="11452">MEGKKKISLSEITEYELDGRVVKVHPISLEGVIDVSSMLKELETETDMKKQVDIMADAVLLVLQDYNTITKAEIKKFPLKAALIIIQTACGQMNSIGNDSTVIA</sequence>
<comment type="caution">
    <text evidence="1">The sequence shown here is derived from an EMBL/GenBank/DDBJ whole genome shotgun (WGS) entry which is preliminary data.</text>
</comment>
<evidence type="ECO:0008006" key="2">
    <source>
        <dbReference type="Google" id="ProtNLM"/>
    </source>
</evidence>
<dbReference type="EMBL" id="LAZR01000195">
    <property type="protein sequence ID" value="KKN82783.1"/>
    <property type="molecule type" value="Genomic_DNA"/>
</dbReference>
<evidence type="ECO:0000313" key="1">
    <source>
        <dbReference type="EMBL" id="KKN82783.1"/>
    </source>
</evidence>
<accession>A0A0F9WV61</accession>
<name>A0A0F9WV61_9ZZZZ</name>
<gene>
    <name evidence="1" type="ORF">LCGC14_0306070</name>
</gene>
<organism evidence="1">
    <name type="scientific">marine sediment metagenome</name>
    <dbReference type="NCBI Taxonomy" id="412755"/>
    <lineage>
        <taxon>unclassified sequences</taxon>
        <taxon>metagenomes</taxon>
        <taxon>ecological metagenomes</taxon>
    </lineage>
</organism>